<protein>
    <submittedName>
        <fullName evidence="3">Anks1b protein</fullName>
    </submittedName>
</protein>
<feature type="region of interest" description="Disordered" evidence="1">
    <location>
        <begin position="1"/>
        <end position="25"/>
    </location>
</feature>
<feature type="region of interest" description="Disordered" evidence="1">
    <location>
        <begin position="463"/>
        <end position="487"/>
    </location>
</feature>
<sequence length="487" mass="53742">MEEGPSLLEELTNMPVAPKSAHPRRELEEALQDLANSHLRAQPLIPPEAKPEDVDSGDAWPQVFCAFQGCSWSSLAGTEVELHQHVVKAHKPELQSVAQHLPKPLPTDALTSVYNEAIALRCREAAPVAGCSRDRSALRSFATATSQDKVESLICFSCACIHPRVADSTEPSGRIHWRKLINESHPEITEKLHEILSIDQYLRRYNDLAGDVKLEDVANFDEWTVTIPGFGDILCCPEDHRCQANPQHPAQHTLCEHCEGEMPPLSLCNDMWTGYSPARLHEQKVTVMEMICASPCITTLICMSMEARHRSEGTTLDEKAQNASHRLGARGNALTFPLPWEDLLRNLQAHEAEAARAQEAAGAHAEQADNTPSFPRSGKALGEVVRVLLKTNRTGTTSESEIKTLLHQATVRREVVVSLILDMQRLGHPAFQHLQHTKVQEAAAQLPEGGVPPEVLKIIQGMNEEDETAHKLQPQKAAAPTDAPEQD</sequence>
<dbReference type="EMBL" id="CAJNJA010071651">
    <property type="protein sequence ID" value="CAE7904497.1"/>
    <property type="molecule type" value="Genomic_DNA"/>
</dbReference>
<feature type="region of interest" description="Disordered" evidence="1">
    <location>
        <begin position="356"/>
        <end position="378"/>
    </location>
</feature>
<comment type="caution">
    <text evidence="3">The sequence shown here is derived from an EMBL/GenBank/DDBJ whole genome shotgun (WGS) entry which is preliminary data.</text>
</comment>
<feature type="non-terminal residue" evidence="3">
    <location>
        <position position="487"/>
    </location>
</feature>
<dbReference type="InterPro" id="IPR046700">
    <property type="entry name" value="DUF6570"/>
</dbReference>
<evidence type="ECO:0000313" key="4">
    <source>
        <dbReference type="Proteomes" id="UP000601435"/>
    </source>
</evidence>
<feature type="domain" description="DUF6570" evidence="2">
    <location>
        <begin position="260"/>
        <end position="432"/>
    </location>
</feature>
<reference evidence="3" key="1">
    <citation type="submission" date="2021-02" db="EMBL/GenBank/DDBJ databases">
        <authorList>
            <person name="Dougan E. K."/>
            <person name="Rhodes N."/>
            <person name="Thang M."/>
            <person name="Chan C."/>
        </authorList>
    </citation>
    <scope>NUCLEOTIDE SEQUENCE</scope>
</reference>
<proteinExistence type="predicted"/>
<accession>A0A813BH74</accession>
<dbReference type="Pfam" id="PF20209">
    <property type="entry name" value="DUF6570"/>
    <property type="match status" value="1"/>
</dbReference>
<keyword evidence="4" id="KW-1185">Reference proteome</keyword>
<dbReference type="AlphaFoldDB" id="A0A813BH74"/>
<evidence type="ECO:0000259" key="2">
    <source>
        <dbReference type="Pfam" id="PF20209"/>
    </source>
</evidence>
<gene>
    <name evidence="3" type="primary">anks1b</name>
    <name evidence="3" type="ORF">SNEC2469_LOCUS30576</name>
</gene>
<evidence type="ECO:0000256" key="1">
    <source>
        <dbReference type="SAM" id="MobiDB-lite"/>
    </source>
</evidence>
<dbReference type="Proteomes" id="UP000601435">
    <property type="component" value="Unassembled WGS sequence"/>
</dbReference>
<name>A0A813BH74_9DINO</name>
<evidence type="ECO:0000313" key="3">
    <source>
        <dbReference type="EMBL" id="CAE7904497.1"/>
    </source>
</evidence>
<organism evidence="3 4">
    <name type="scientific">Symbiodinium necroappetens</name>
    <dbReference type="NCBI Taxonomy" id="1628268"/>
    <lineage>
        <taxon>Eukaryota</taxon>
        <taxon>Sar</taxon>
        <taxon>Alveolata</taxon>
        <taxon>Dinophyceae</taxon>
        <taxon>Suessiales</taxon>
        <taxon>Symbiodiniaceae</taxon>
        <taxon>Symbiodinium</taxon>
    </lineage>
</organism>
<dbReference type="OrthoDB" id="444286at2759"/>